<feature type="transmembrane region" description="Helical" evidence="10">
    <location>
        <begin position="315"/>
        <end position="335"/>
    </location>
</feature>
<feature type="transmembrane region" description="Helical" evidence="10">
    <location>
        <begin position="173"/>
        <end position="194"/>
    </location>
</feature>
<feature type="transmembrane region" description="Helical" evidence="10">
    <location>
        <begin position="609"/>
        <end position="627"/>
    </location>
</feature>
<evidence type="ECO:0000256" key="6">
    <source>
        <dbReference type="ARBA" id="ARBA00023053"/>
    </source>
</evidence>
<keyword evidence="6" id="KW-0915">Sodium</keyword>
<dbReference type="PANTHER" id="PTHR10110">
    <property type="entry name" value="SODIUM/HYDROGEN EXCHANGER"/>
    <property type="match status" value="1"/>
</dbReference>
<evidence type="ECO:0000259" key="11">
    <source>
        <dbReference type="Pfam" id="PF00999"/>
    </source>
</evidence>
<dbReference type="Gene3D" id="1.20.120.350">
    <property type="entry name" value="Voltage-gated potassium channels. Chain C"/>
    <property type="match status" value="1"/>
</dbReference>
<evidence type="ECO:0000256" key="8">
    <source>
        <dbReference type="ARBA" id="ARBA00023136"/>
    </source>
</evidence>
<dbReference type="InterPro" id="IPR006153">
    <property type="entry name" value="Cation/H_exchanger_TM"/>
</dbReference>
<feature type="domain" description="Cation/H+ exchanger transmembrane" evidence="11">
    <location>
        <begin position="5"/>
        <end position="335"/>
    </location>
</feature>
<dbReference type="EMBL" id="JABFTP020000062">
    <property type="protein sequence ID" value="KAL3273831.1"/>
    <property type="molecule type" value="Genomic_DNA"/>
</dbReference>
<keyword evidence="3" id="KW-1003">Cell membrane</keyword>
<proteinExistence type="predicted"/>
<reference evidence="12 13" key="1">
    <citation type="journal article" date="2021" name="BMC Biol.">
        <title>Horizontally acquired antibacterial genes associated with adaptive radiation of ladybird beetles.</title>
        <authorList>
            <person name="Li H.S."/>
            <person name="Tang X.F."/>
            <person name="Huang Y.H."/>
            <person name="Xu Z.Y."/>
            <person name="Chen M.L."/>
            <person name="Du X.Y."/>
            <person name="Qiu B.Y."/>
            <person name="Chen P.T."/>
            <person name="Zhang W."/>
            <person name="Slipinski A."/>
            <person name="Escalona H.E."/>
            <person name="Waterhouse R.M."/>
            <person name="Zwick A."/>
            <person name="Pang H."/>
        </authorList>
    </citation>
    <scope>NUCLEOTIDE SEQUENCE [LARGE SCALE GENOMIC DNA]</scope>
    <source>
        <strain evidence="12">SYSU2018</strain>
    </source>
</reference>
<keyword evidence="13" id="KW-1185">Reference proteome</keyword>
<dbReference type="InterPro" id="IPR018422">
    <property type="entry name" value="Cation/H_exchanger_CPA1"/>
</dbReference>
<feature type="transmembrane region" description="Helical" evidence="10">
    <location>
        <begin position="536"/>
        <end position="554"/>
    </location>
</feature>
<dbReference type="AlphaFoldDB" id="A0ABD2N514"/>
<dbReference type="GO" id="GO:0006814">
    <property type="term" value="P:sodium ion transport"/>
    <property type="evidence" value="ECO:0007669"/>
    <property type="project" value="UniProtKB-KW"/>
</dbReference>
<gene>
    <name evidence="12" type="ORF">HHI36_015258</name>
</gene>
<organism evidence="12 13">
    <name type="scientific">Cryptolaemus montrouzieri</name>
    <dbReference type="NCBI Taxonomy" id="559131"/>
    <lineage>
        <taxon>Eukaryota</taxon>
        <taxon>Metazoa</taxon>
        <taxon>Ecdysozoa</taxon>
        <taxon>Arthropoda</taxon>
        <taxon>Hexapoda</taxon>
        <taxon>Insecta</taxon>
        <taxon>Pterygota</taxon>
        <taxon>Neoptera</taxon>
        <taxon>Endopterygota</taxon>
        <taxon>Coleoptera</taxon>
        <taxon>Polyphaga</taxon>
        <taxon>Cucujiformia</taxon>
        <taxon>Coccinelloidea</taxon>
        <taxon>Coccinellidae</taxon>
        <taxon>Scymninae</taxon>
        <taxon>Scymnini</taxon>
        <taxon>Cryptolaemus</taxon>
    </lineage>
</organism>
<dbReference type="Proteomes" id="UP001516400">
    <property type="component" value="Unassembled WGS sequence"/>
</dbReference>
<dbReference type="Pfam" id="PF00999">
    <property type="entry name" value="Na_H_Exchanger"/>
    <property type="match status" value="1"/>
</dbReference>
<dbReference type="GO" id="GO:0005886">
    <property type="term" value="C:plasma membrane"/>
    <property type="evidence" value="ECO:0007669"/>
    <property type="project" value="UniProtKB-SubCell"/>
</dbReference>
<name>A0ABD2N514_9CUCU</name>
<evidence type="ECO:0000256" key="5">
    <source>
        <dbReference type="ARBA" id="ARBA00022989"/>
    </source>
</evidence>
<keyword evidence="9" id="KW-0739">Sodium transport</keyword>
<feature type="transmembrane region" description="Helical" evidence="10">
    <location>
        <begin position="26"/>
        <end position="51"/>
    </location>
</feature>
<keyword evidence="4 10" id="KW-0812">Transmembrane</keyword>
<dbReference type="InterPro" id="IPR018490">
    <property type="entry name" value="cNMP-bd_dom_sf"/>
</dbReference>
<evidence type="ECO:0000256" key="3">
    <source>
        <dbReference type="ARBA" id="ARBA00022475"/>
    </source>
</evidence>
<keyword evidence="5 10" id="KW-1133">Transmembrane helix</keyword>
<dbReference type="InterPro" id="IPR027359">
    <property type="entry name" value="Volt_channel_dom_sf"/>
</dbReference>
<feature type="transmembrane region" description="Helical" evidence="10">
    <location>
        <begin position="56"/>
        <end position="72"/>
    </location>
</feature>
<evidence type="ECO:0000256" key="10">
    <source>
        <dbReference type="SAM" id="Phobius"/>
    </source>
</evidence>
<comment type="subcellular location">
    <subcellularLocation>
        <location evidence="1">Cell membrane</location>
        <topology evidence="1">Multi-pass membrane protein</topology>
    </subcellularLocation>
</comment>
<keyword evidence="7" id="KW-0406">Ion transport</keyword>
<evidence type="ECO:0000313" key="13">
    <source>
        <dbReference type="Proteomes" id="UP001516400"/>
    </source>
</evidence>
<evidence type="ECO:0000256" key="4">
    <source>
        <dbReference type="ARBA" id="ARBA00022692"/>
    </source>
</evidence>
<keyword evidence="8 10" id="KW-0472">Membrane</keyword>
<evidence type="ECO:0000313" key="12">
    <source>
        <dbReference type="EMBL" id="KAL3273831.1"/>
    </source>
</evidence>
<sequence>MYFAAVPIILYRMCLYANLHGIKQNFLQILVISGPGFVMNAIMVGVTISFFLAREWSIIASLIFGSACVSIYPRENIERLRQLGHQPQHIAILLEGEAIFGTLAAFVLYNVMPSGHFIFQLASYREVFYILRYFIGGVIVGFILGKINCFFFWNMSSSIPNTLLISTTIPLTAFYLCTDIISVSGLIAISICGLMMDSEGVVLDQSSKILLREYWQIISIVLDAVILTVIGYVMGWNLVWSSNYLDYVYMVLTYCATLFGRCLTYIFAAPLTSRVGYGMDFRGMIVAIWAGSPSLINICYTILPWNIDERTEQILPVLSFYVSGMIVISLFLNMLSMPRLLTFLKMDIILPYRQNQLALCVRHLNKVRRRALMSMKIESLMGETDWKTAGKVPTLANPYDLEPRNDELNEDFQYIGYCPDCNQEIHLPPSHTEYPKLKESASIRVLKTRETLQIEMFSKGLISKTSFKILSGITRRAYDHPKNQMQVDGLLKMFRIENCCKKFEKILSFTCRKHAFSTRPPNYYWRRLSYHMMRSTVFHIIVFGVLFHNMVLIVTETCINPKPYANEKIAFTFFDAVFLMFYSFEFLVKVAGLSTKNFWKDGVKNYFRSTINILNFILLITVIMSFLSETLCYINRNSQEFLYVNRPWFATLKSLRMLRLFEFCKYIRLLVKKCLEIHRNKRLLTAYDASWIDNNEEAVLISRLSSLLTKLKHQARVEANDPEIIFGNVPWIRNFPRTKEFLFKRAEISTFDCGEYIYQVGDKSKGIYIIITGKRLSICRTPK</sequence>
<feature type="transmembrane region" description="Helical" evidence="10">
    <location>
        <begin position="569"/>
        <end position="588"/>
    </location>
</feature>
<feature type="transmembrane region" description="Helical" evidence="10">
    <location>
        <begin position="283"/>
        <end position="303"/>
    </location>
</feature>
<protein>
    <recommendedName>
        <fullName evidence="11">Cation/H+ exchanger transmembrane domain-containing protein</fullName>
    </recommendedName>
</protein>
<keyword evidence="2" id="KW-0813">Transport</keyword>
<evidence type="ECO:0000256" key="7">
    <source>
        <dbReference type="ARBA" id="ARBA00023065"/>
    </source>
</evidence>
<dbReference type="SUPFAM" id="SSF81324">
    <property type="entry name" value="Voltage-gated potassium channels"/>
    <property type="match status" value="1"/>
</dbReference>
<dbReference type="PANTHER" id="PTHR10110:SF86">
    <property type="entry name" value="SODIUM_HYDROGEN EXCHANGER 7"/>
    <property type="match status" value="1"/>
</dbReference>
<accession>A0ABD2N514</accession>
<feature type="transmembrane region" description="Helical" evidence="10">
    <location>
        <begin position="247"/>
        <end position="271"/>
    </location>
</feature>
<feature type="transmembrane region" description="Helical" evidence="10">
    <location>
        <begin position="133"/>
        <end position="153"/>
    </location>
</feature>
<feature type="transmembrane region" description="Helical" evidence="10">
    <location>
        <begin position="214"/>
        <end position="235"/>
    </location>
</feature>
<comment type="caution">
    <text evidence="12">The sequence shown here is derived from an EMBL/GenBank/DDBJ whole genome shotgun (WGS) entry which is preliminary data.</text>
</comment>
<evidence type="ECO:0000256" key="9">
    <source>
        <dbReference type="ARBA" id="ARBA00023201"/>
    </source>
</evidence>
<evidence type="ECO:0000256" key="2">
    <source>
        <dbReference type="ARBA" id="ARBA00022448"/>
    </source>
</evidence>
<feature type="transmembrane region" description="Helical" evidence="10">
    <location>
        <begin position="92"/>
        <end position="112"/>
    </location>
</feature>
<evidence type="ECO:0000256" key="1">
    <source>
        <dbReference type="ARBA" id="ARBA00004651"/>
    </source>
</evidence>
<dbReference type="SUPFAM" id="SSF51206">
    <property type="entry name" value="cAMP-binding domain-like"/>
    <property type="match status" value="1"/>
</dbReference>